<evidence type="ECO:0000256" key="9">
    <source>
        <dbReference type="ARBA" id="ARBA00022840"/>
    </source>
</evidence>
<dbReference type="SMART" id="SM00220">
    <property type="entry name" value="S_TKc"/>
    <property type="match status" value="1"/>
</dbReference>
<keyword evidence="12" id="KW-0675">Receptor</keyword>
<dbReference type="InterPro" id="IPR000719">
    <property type="entry name" value="Prot_kinase_dom"/>
</dbReference>
<keyword evidence="5 14" id="KW-0732">Signal</keyword>
<dbReference type="PROSITE" id="PS00108">
    <property type="entry name" value="PROTEIN_KINASE_ST"/>
    <property type="match status" value="1"/>
</dbReference>
<keyword evidence="11" id="KW-0472">Membrane</keyword>
<feature type="domain" description="Gnk2-homologous" evidence="16">
    <location>
        <begin position="31"/>
        <end position="135"/>
    </location>
</feature>
<reference evidence="17" key="1">
    <citation type="submission" date="2022-12" db="EMBL/GenBank/DDBJ databases">
        <title>Draft genome assemblies for two species of Escallonia (Escalloniales).</title>
        <authorList>
            <person name="Chanderbali A."/>
            <person name="Dervinis C."/>
            <person name="Anghel I."/>
            <person name="Soltis D."/>
            <person name="Soltis P."/>
            <person name="Zapata F."/>
        </authorList>
    </citation>
    <scope>NUCLEOTIDE SEQUENCE</scope>
    <source>
        <strain evidence="17">UCBG92.1500</strain>
        <tissue evidence="17">Leaf</tissue>
    </source>
</reference>
<keyword evidence="7" id="KW-0547">Nucleotide-binding</keyword>
<feature type="domain" description="Gnk2-homologous" evidence="16">
    <location>
        <begin position="141"/>
        <end position="249"/>
    </location>
</feature>
<dbReference type="InterPro" id="IPR008271">
    <property type="entry name" value="Ser/Thr_kinase_AS"/>
</dbReference>
<dbReference type="PANTHER" id="PTHR27002:SF181">
    <property type="entry name" value="RECEPTOR-LIKE SERINE_THREONINE-PROTEIN KINASE"/>
    <property type="match status" value="1"/>
</dbReference>
<dbReference type="GO" id="GO:0006950">
    <property type="term" value="P:response to stress"/>
    <property type="evidence" value="ECO:0007669"/>
    <property type="project" value="UniProtKB-ARBA"/>
</dbReference>
<evidence type="ECO:0000256" key="11">
    <source>
        <dbReference type="ARBA" id="ARBA00023136"/>
    </source>
</evidence>
<dbReference type="FunFam" id="3.30.430.20:FF:000003">
    <property type="entry name" value="Cysteine-rich RLK (RECEPTOR-like protein kinase) 10"/>
    <property type="match status" value="1"/>
</dbReference>
<evidence type="ECO:0000256" key="14">
    <source>
        <dbReference type="SAM" id="SignalP"/>
    </source>
</evidence>
<dbReference type="SUPFAM" id="SSF56112">
    <property type="entry name" value="Protein kinase-like (PK-like)"/>
    <property type="match status" value="1"/>
</dbReference>
<dbReference type="CDD" id="cd23509">
    <property type="entry name" value="Gnk2-like"/>
    <property type="match status" value="2"/>
</dbReference>
<dbReference type="InterPro" id="IPR011009">
    <property type="entry name" value="Kinase-like_dom_sf"/>
</dbReference>
<evidence type="ECO:0000256" key="10">
    <source>
        <dbReference type="ARBA" id="ARBA00022989"/>
    </source>
</evidence>
<evidence type="ECO:0000256" key="5">
    <source>
        <dbReference type="ARBA" id="ARBA00022729"/>
    </source>
</evidence>
<keyword evidence="3" id="KW-0808">Transferase</keyword>
<dbReference type="PROSITE" id="PS50011">
    <property type="entry name" value="PROTEIN_KINASE_DOM"/>
    <property type="match status" value="1"/>
</dbReference>
<dbReference type="GO" id="GO:0004674">
    <property type="term" value="F:protein serine/threonine kinase activity"/>
    <property type="evidence" value="ECO:0007669"/>
    <property type="project" value="UniProtKB-KW"/>
</dbReference>
<keyword evidence="9" id="KW-0067">ATP-binding</keyword>
<dbReference type="GO" id="GO:0005524">
    <property type="term" value="F:ATP binding"/>
    <property type="evidence" value="ECO:0007669"/>
    <property type="project" value="UniProtKB-KW"/>
</dbReference>
<evidence type="ECO:0000259" key="15">
    <source>
        <dbReference type="PROSITE" id="PS50011"/>
    </source>
</evidence>
<sequence>MGAHGENESMDRPRLSICFLFILSLTTPQPKFAYGLCSDNGNYTTNSTYAANLKTLLSSISNSSDLNSDGFFNASIGQNPDQVYALALCRGDQEITSCRSCLNDFSQAITKECPNQKEAFLYKDECMLRFSSLNILSSMDDGLFAMGYNLKNATNPAQFNEVLGSLLFDLRERASSGGVRKYAAKVVSYTSLSKIYGLEQCTPDISKLDCGKCLDAAMNDITYASGKIGAAIISLTKKKVMGRTQNGQEIAVKRLSKNSGQGELEFKNEVLLLAKLHHKNLVRLLGFCLKKTERLLIYERYKIIEGVARGVLYLHEDSRLRIIHRDLKASNVLLDEEMNAKIADFGMARLFKLDETHGDTSRIVGTYGYMAPEYATHGQFSVKSDVFSFGVLVLEIVSGQKNNCFRSGEDAEDLLSYAWKHWREGRAGSSLIDPELRAHSGSIRYIVRCIHIGLLCVQENVASRPTMASVVLMLNSFSITLPVPSEPAFFMHSSIVPEFSLCEYSSGTNDSNQSTSKYVHFSNNEASISEDNEVLNFYHSMRCETLAKLVQHLNHLIALQFRAASLGA</sequence>
<keyword evidence="10" id="KW-1133">Transmembrane helix</keyword>
<keyword evidence="18" id="KW-1185">Reference proteome</keyword>
<evidence type="ECO:0000256" key="4">
    <source>
        <dbReference type="ARBA" id="ARBA00022692"/>
    </source>
</evidence>
<evidence type="ECO:0000313" key="18">
    <source>
        <dbReference type="Proteomes" id="UP001187471"/>
    </source>
</evidence>
<protein>
    <recommendedName>
        <fullName evidence="19">Cysteine-rich receptor-like protein kinase 10</fullName>
    </recommendedName>
</protein>
<organism evidence="17 18">
    <name type="scientific">Escallonia rubra</name>
    <dbReference type="NCBI Taxonomy" id="112253"/>
    <lineage>
        <taxon>Eukaryota</taxon>
        <taxon>Viridiplantae</taxon>
        <taxon>Streptophyta</taxon>
        <taxon>Embryophyta</taxon>
        <taxon>Tracheophyta</taxon>
        <taxon>Spermatophyta</taxon>
        <taxon>Magnoliopsida</taxon>
        <taxon>eudicotyledons</taxon>
        <taxon>Gunneridae</taxon>
        <taxon>Pentapetalae</taxon>
        <taxon>asterids</taxon>
        <taxon>campanulids</taxon>
        <taxon>Escalloniales</taxon>
        <taxon>Escalloniaceae</taxon>
        <taxon>Escallonia</taxon>
    </lineage>
</organism>
<evidence type="ECO:0000256" key="6">
    <source>
        <dbReference type="ARBA" id="ARBA00022737"/>
    </source>
</evidence>
<name>A0AA88QRR2_9ASTE</name>
<dbReference type="FunFam" id="3.30.200.20:FF:000924">
    <property type="entry name" value="Uncharacterized protein"/>
    <property type="match status" value="1"/>
</dbReference>
<evidence type="ECO:0000256" key="3">
    <source>
        <dbReference type="ARBA" id="ARBA00022679"/>
    </source>
</evidence>
<evidence type="ECO:0000256" key="2">
    <source>
        <dbReference type="ARBA" id="ARBA00022527"/>
    </source>
</evidence>
<keyword evidence="2" id="KW-0723">Serine/threonine-protein kinase</keyword>
<accession>A0AA88QRR2</accession>
<keyword evidence="6" id="KW-0677">Repeat</keyword>
<dbReference type="EMBL" id="JAVXUO010002275">
    <property type="protein sequence ID" value="KAK2974797.1"/>
    <property type="molecule type" value="Genomic_DNA"/>
</dbReference>
<evidence type="ECO:0000259" key="16">
    <source>
        <dbReference type="PROSITE" id="PS51473"/>
    </source>
</evidence>
<evidence type="ECO:0000256" key="8">
    <source>
        <dbReference type="ARBA" id="ARBA00022777"/>
    </source>
</evidence>
<dbReference type="Gene3D" id="1.10.510.10">
    <property type="entry name" value="Transferase(Phosphotransferase) domain 1"/>
    <property type="match status" value="1"/>
</dbReference>
<feature type="chain" id="PRO_5041745080" description="Cysteine-rich receptor-like protein kinase 10" evidence="14">
    <location>
        <begin position="34"/>
        <end position="568"/>
    </location>
</feature>
<evidence type="ECO:0000313" key="17">
    <source>
        <dbReference type="EMBL" id="KAK2974797.1"/>
    </source>
</evidence>
<comment type="caution">
    <text evidence="17">The sequence shown here is derived from an EMBL/GenBank/DDBJ whole genome shotgun (WGS) entry which is preliminary data.</text>
</comment>
<dbReference type="Gene3D" id="3.30.200.20">
    <property type="entry name" value="Phosphorylase Kinase, domain 1"/>
    <property type="match status" value="1"/>
</dbReference>
<feature type="signal peptide" evidence="14">
    <location>
        <begin position="1"/>
        <end position="33"/>
    </location>
</feature>
<comment type="subcellular location">
    <subcellularLocation>
        <location evidence="1">Membrane</location>
        <topology evidence="1">Single-pass membrane protein</topology>
    </subcellularLocation>
</comment>
<keyword evidence="4" id="KW-0812">Transmembrane</keyword>
<dbReference type="InterPro" id="IPR002902">
    <property type="entry name" value="GNK2"/>
</dbReference>
<dbReference type="AlphaFoldDB" id="A0AA88QRR2"/>
<keyword evidence="8" id="KW-0418">Kinase</keyword>
<dbReference type="Pfam" id="PF00069">
    <property type="entry name" value="Pkinase"/>
    <property type="match status" value="1"/>
</dbReference>
<proteinExistence type="predicted"/>
<evidence type="ECO:0000256" key="7">
    <source>
        <dbReference type="ARBA" id="ARBA00022741"/>
    </source>
</evidence>
<dbReference type="PANTHER" id="PTHR27002">
    <property type="entry name" value="RECEPTOR-LIKE SERINE/THREONINE-PROTEIN KINASE SD1-8"/>
    <property type="match status" value="1"/>
</dbReference>
<dbReference type="Pfam" id="PF01657">
    <property type="entry name" value="Stress-antifung"/>
    <property type="match status" value="2"/>
</dbReference>
<dbReference type="PROSITE" id="PS51473">
    <property type="entry name" value="GNK2"/>
    <property type="match status" value="2"/>
</dbReference>
<evidence type="ECO:0000256" key="12">
    <source>
        <dbReference type="ARBA" id="ARBA00023170"/>
    </source>
</evidence>
<keyword evidence="13" id="KW-0325">Glycoprotein</keyword>
<dbReference type="InterPro" id="IPR038408">
    <property type="entry name" value="GNK2_sf"/>
</dbReference>
<evidence type="ECO:0008006" key="19">
    <source>
        <dbReference type="Google" id="ProtNLM"/>
    </source>
</evidence>
<gene>
    <name evidence="17" type="ORF">RJ640_005581</name>
</gene>
<evidence type="ECO:0000256" key="1">
    <source>
        <dbReference type="ARBA" id="ARBA00004167"/>
    </source>
</evidence>
<dbReference type="FunFam" id="1.10.510.10:FF:000129">
    <property type="entry name" value="cysteine-rich receptor-like protein kinase 10"/>
    <property type="match status" value="1"/>
</dbReference>
<dbReference type="Gene3D" id="3.30.430.20">
    <property type="entry name" value="Gnk2 domain, C-X8-C-X2-C motif"/>
    <property type="match status" value="2"/>
</dbReference>
<evidence type="ECO:0000256" key="13">
    <source>
        <dbReference type="ARBA" id="ARBA00023180"/>
    </source>
</evidence>
<feature type="domain" description="Protein kinase" evidence="15">
    <location>
        <begin position="217"/>
        <end position="478"/>
    </location>
</feature>
<dbReference type="Proteomes" id="UP001187471">
    <property type="component" value="Unassembled WGS sequence"/>
</dbReference>
<dbReference type="GO" id="GO:0005886">
    <property type="term" value="C:plasma membrane"/>
    <property type="evidence" value="ECO:0007669"/>
    <property type="project" value="TreeGrafter"/>
</dbReference>